<dbReference type="AlphaFoldDB" id="A0A2V1IWV2"/>
<comment type="caution">
    <text evidence="7">The sequence shown here is derived from an EMBL/GenBank/DDBJ whole genome shotgun (WGS) entry which is preliminary data.</text>
</comment>
<keyword evidence="2 4" id="KW-0687">Ribonucleoprotein</keyword>
<reference evidence="8" key="1">
    <citation type="submission" date="2018-02" db="EMBL/GenBank/DDBJ databases">
        <authorList>
            <person name="Clavel T."/>
            <person name="Strowig T."/>
        </authorList>
    </citation>
    <scope>NUCLEOTIDE SEQUENCE [LARGE SCALE GENOMIC DNA]</scope>
    <source>
        <strain evidence="8">DSM 100764</strain>
    </source>
</reference>
<dbReference type="GO" id="GO:0019843">
    <property type="term" value="F:rRNA binding"/>
    <property type="evidence" value="ECO:0007669"/>
    <property type="project" value="UniProtKB-UniRule"/>
</dbReference>
<dbReference type="PANTHER" id="PTHR23321:SF26">
    <property type="entry name" value="SMALL RIBOSOMAL SUBUNIT PROTEIN US15M"/>
    <property type="match status" value="1"/>
</dbReference>
<evidence type="ECO:0000256" key="2">
    <source>
        <dbReference type="ARBA" id="ARBA00023274"/>
    </source>
</evidence>
<evidence type="ECO:0000256" key="4">
    <source>
        <dbReference type="HAMAP-Rule" id="MF_01343"/>
    </source>
</evidence>
<keyword evidence="8" id="KW-1185">Reference proteome</keyword>
<evidence type="ECO:0000256" key="3">
    <source>
        <dbReference type="ARBA" id="ARBA00064542"/>
    </source>
</evidence>
<dbReference type="InterPro" id="IPR000589">
    <property type="entry name" value="Ribosomal_uS15"/>
</dbReference>
<gene>
    <name evidence="4" type="primary">rpsO</name>
    <name evidence="7" type="ORF">C5O25_08295</name>
</gene>
<comment type="function">
    <text evidence="4">Forms an intersubunit bridge (bridge B4) with the 23S rRNA of the 50S subunit in the ribosome.</text>
</comment>
<dbReference type="InterPro" id="IPR005290">
    <property type="entry name" value="Ribosomal_uS15_bac-type"/>
</dbReference>
<protein>
    <recommendedName>
        <fullName evidence="4">Small ribosomal subunit protein uS15</fullName>
    </recommendedName>
</protein>
<organism evidence="7 8">
    <name type="scientific">Paramuribaculum intestinale</name>
    <dbReference type="NCBI Taxonomy" id="2094151"/>
    <lineage>
        <taxon>Bacteria</taxon>
        <taxon>Pseudomonadati</taxon>
        <taxon>Bacteroidota</taxon>
        <taxon>Bacteroidia</taxon>
        <taxon>Bacteroidales</taxon>
        <taxon>Muribaculaceae</taxon>
        <taxon>Paramuribaculum</taxon>
    </lineage>
</organism>
<keyword evidence="4 6" id="KW-0699">rRNA-binding</keyword>
<comment type="function">
    <text evidence="4 6">One of the primary rRNA binding proteins, it binds directly to 16S rRNA where it helps nucleate assembly of the platform of the 30S subunit by binding and bridging several RNA helices of the 16S rRNA.</text>
</comment>
<evidence type="ECO:0000313" key="7">
    <source>
        <dbReference type="EMBL" id="PWB07057.1"/>
    </source>
</evidence>
<dbReference type="SUPFAM" id="SSF47060">
    <property type="entry name" value="S15/NS1 RNA-binding domain"/>
    <property type="match status" value="1"/>
</dbReference>
<dbReference type="NCBIfam" id="TIGR00952">
    <property type="entry name" value="S15_bact"/>
    <property type="match status" value="1"/>
</dbReference>
<dbReference type="Gene3D" id="1.10.287.10">
    <property type="entry name" value="S15/NS1, RNA-binding"/>
    <property type="match status" value="1"/>
</dbReference>
<dbReference type="FunFam" id="1.10.287.10:FF:000002">
    <property type="entry name" value="30S ribosomal protein S15"/>
    <property type="match status" value="1"/>
</dbReference>
<dbReference type="HAMAP" id="MF_01343_B">
    <property type="entry name" value="Ribosomal_uS15_B"/>
    <property type="match status" value="1"/>
</dbReference>
<comment type="similarity">
    <text evidence="4 5">Belongs to the universal ribosomal protein uS15 family.</text>
</comment>
<dbReference type="EMBL" id="PUBV01000016">
    <property type="protein sequence ID" value="PWB07057.1"/>
    <property type="molecule type" value="Genomic_DNA"/>
</dbReference>
<evidence type="ECO:0000256" key="1">
    <source>
        <dbReference type="ARBA" id="ARBA00022980"/>
    </source>
</evidence>
<dbReference type="PANTHER" id="PTHR23321">
    <property type="entry name" value="RIBOSOMAL PROTEIN S15, BACTERIAL AND ORGANELLAR"/>
    <property type="match status" value="1"/>
</dbReference>
<dbReference type="InterPro" id="IPR009068">
    <property type="entry name" value="uS15_NS1_RNA-bd_sf"/>
</dbReference>
<keyword evidence="1 4" id="KW-0689">Ribosomal protein</keyword>
<dbReference type="RefSeq" id="WP_107036275.1">
    <property type="nucleotide sequence ID" value="NZ_CAOLHR010000002.1"/>
</dbReference>
<evidence type="ECO:0000256" key="5">
    <source>
        <dbReference type="RuleBase" id="RU003919"/>
    </source>
</evidence>
<dbReference type="Gene3D" id="6.10.250.3130">
    <property type="match status" value="1"/>
</dbReference>
<evidence type="ECO:0000256" key="6">
    <source>
        <dbReference type="RuleBase" id="RU004524"/>
    </source>
</evidence>
<keyword evidence="4 6" id="KW-0694">RNA-binding</keyword>
<comment type="subunit">
    <text evidence="3 4">Part of the 30S ribosomal subunit. Forms a bridge to the 50S subunit in the 70S ribosome, contacting the 23S rRNA.</text>
</comment>
<dbReference type="SMART" id="SM01387">
    <property type="entry name" value="Ribosomal_S15"/>
    <property type="match status" value="1"/>
</dbReference>
<accession>A0A2V1IWV2</accession>
<dbReference type="GeneID" id="93424397"/>
<dbReference type="CDD" id="cd00353">
    <property type="entry name" value="Ribosomal_S15p_S13e"/>
    <property type="match status" value="1"/>
</dbReference>
<evidence type="ECO:0000313" key="8">
    <source>
        <dbReference type="Proteomes" id="UP000244925"/>
    </source>
</evidence>
<dbReference type="Pfam" id="PF00312">
    <property type="entry name" value="Ribosomal_S15"/>
    <property type="match status" value="1"/>
</dbReference>
<sequence length="91" mass="10509">MHLNSEEKAEIFEKYGKSKTDTGSPEAQIALFSVRIAHLTEHLKSNHKDYTTARALKALVGKRRRLLDYLIKTDINRYRALIAKKELGIRK</sequence>
<dbReference type="GO" id="GO:0003735">
    <property type="term" value="F:structural constituent of ribosome"/>
    <property type="evidence" value="ECO:0007669"/>
    <property type="project" value="InterPro"/>
</dbReference>
<dbReference type="Proteomes" id="UP000244925">
    <property type="component" value="Unassembled WGS sequence"/>
</dbReference>
<dbReference type="PROSITE" id="PS00362">
    <property type="entry name" value="RIBOSOMAL_S15"/>
    <property type="match status" value="1"/>
</dbReference>
<dbReference type="GO" id="GO:0022627">
    <property type="term" value="C:cytosolic small ribosomal subunit"/>
    <property type="evidence" value="ECO:0007669"/>
    <property type="project" value="TreeGrafter"/>
</dbReference>
<name>A0A2V1IWV2_9BACT</name>
<proteinExistence type="inferred from homology"/>
<dbReference type="GO" id="GO:0006412">
    <property type="term" value="P:translation"/>
    <property type="evidence" value="ECO:0007669"/>
    <property type="project" value="UniProtKB-UniRule"/>
</dbReference>